<evidence type="ECO:0000256" key="1">
    <source>
        <dbReference type="ARBA" id="ARBA00001932"/>
    </source>
</evidence>
<dbReference type="GO" id="GO:0003677">
    <property type="term" value="F:DNA binding"/>
    <property type="evidence" value="ECO:0007669"/>
    <property type="project" value="UniProtKB-KW"/>
</dbReference>
<evidence type="ECO:0000256" key="2">
    <source>
        <dbReference type="ARBA" id="ARBA00001974"/>
    </source>
</evidence>
<reference evidence="15 16" key="1">
    <citation type="submission" date="2016-11" db="EMBL/GenBank/DDBJ databases">
        <authorList>
            <person name="Jaros S."/>
            <person name="Januszkiewicz K."/>
            <person name="Wedrychowicz H."/>
        </authorList>
    </citation>
    <scope>NUCLEOTIDE SEQUENCE [LARGE SCALE GENOMIC DNA]</scope>
    <source>
        <strain evidence="15 16">DSM 19557</strain>
    </source>
</reference>
<dbReference type="AlphaFoldDB" id="A0A1M6SU26"/>
<comment type="catalytic activity">
    <reaction evidence="13">
        <text>cyclobutadipyrimidine (in DNA) = 2 pyrimidine residues (in DNA).</text>
        <dbReference type="EC" id="4.1.99.3"/>
    </reaction>
</comment>
<keyword evidence="16" id="KW-1185">Reference proteome</keyword>
<dbReference type="FunFam" id="1.25.40.80:FF:000004">
    <property type="entry name" value="Deoxyribodipyrimidine photolyase"/>
    <property type="match status" value="1"/>
</dbReference>
<evidence type="ECO:0000256" key="3">
    <source>
        <dbReference type="ARBA" id="ARBA00006409"/>
    </source>
</evidence>
<dbReference type="PROSITE" id="PS51645">
    <property type="entry name" value="PHR_CRY_ALPHA_BETA"/>
    <property type="match status" value="1"/>
</dbReference>
<keyword evidence="11 15" id="KW-0456">Lyase</keyword>
<dbReference type="Gene3D" id="1.10.579.10">
    <property type="entry name" value="DNA Cyclobutane Dipyrimidine Photolyase, subunit A, domain 3"/>
    <property type="match status" value="1"/>
</dbReference>
<comment type="cofactor">
    <cofactor evidence="2">
        <name>FAD</name>
        <dbReference type="ChEBI" id="CHEBI:57692"/>
    </cofactor>
</comment>
<dbReference type="OrthoDB" id="9772484at2"/>
<keyword evidence="8" id="KW-0274">FAD</keyword>
<evidence type="ECO:0000256" key="9">
    <source>
        <dbReference type="ARBA" id="ARBA00023125"/>
    </source>
</evidence>
<protein>
    <recommendedName>
        <fullName evidence="5">Deoxyribodipyrimidine photo-lyase</fullName>
        <ecNumber evidence="4">4.1.99.3</ecNumber>
    </recommendedName>
    <alternativeName>
        <fullName evidence="12">DNA photolyase</fullName>
    </alternativeName>
</protein>
<evidence type="ECO:0000256" key="6">
    <source>
        <dbReference type="ARBA" id="ARBA00022630"/>
    </source>
</evidence>
<evidence type="ECO:0000256" key="13">
    <source>
        <dbReference type="ARBA" id="ARBA00033999"/>
    </source>
</evidence>
<dbReference type="SUPFAM" id="SSF52425">
    <property type="entry name" value="Cryptochrome/photolyase, N-terminal domain"/>
    <property type="match status" value="1"/>
</dbReference>
<dbReference type="SUPFAM" id="SSF48173">
    <property type="entry name" value="Cryptochrome/photolyase FAD-binding domain"/>
    <property type="match status" value="1"/>
</dbReference>
<evidence type="ECO:0000256" key="8">
    <source>
        <dbReference type="ARBA" id="ARBA00022827"/>
    </source>
</evidence>
<evidence type="ECO:0000256" key="7">
    <source>
        <dbReference type="ARBA" id="ARBA00022763"/>
    </source>
</evidence>
<dbReference type="NCBIfam" id="TIGR00591">
    <property type="entry name" value="phr2"/>
    <property type="match status" value="1"/>
</dbReference>
<keyword evidence="10" id="KW-0234">DNA repair</keyword>
<evidence type="ECO:0000256" key="10">
    <source>
        <dbReference type="ARBA" id="ARBA00023204"/>
    </source>
</evidence>
<dbReference type="FunFam" id="3.40.50.620:FF:000110">
    <property type="entry name" value="Deoxyribodipyrimidine photolyase"/>
    <property type="match status" value="1"/>
</dbReference>
<evidence type="ECO:0000256" key="4">
    <source>
        <dbReference type="ARBA" id="ARBA00013149"/>
    </source>
</evidence>
<dbReference type="InterPro" id="IPR036155">
    <property type="entry name" value="Crypto/Photolyase_N_sf"/>
</dbReference>
<evidence type="ECO:0000256" key="11">
    <source>
        <dbReference type="ARBA" id="ARBA00023239"/>
    </source>
</evidence>
<dbReference type="InterPro" id="IPR036134">
    <property type="entry name" value="Crypto/Photolyase_FAD-like_sf"/>
</dbReference>
<feature type="domain" description="Photolyase/cryptochrome alpha/beta" evidence="14">
    <location>
        <begin position="22"/>
        <end position="152"/>
    </location>
</feature>
<dbReference type="PANTHER" id="PTHR10211:SF0">
    <property type="entry name" value="DEOXYRIBODIPYRIMIDINE PHOTO-LYASE"/>
    <property type="match status" value="1"/>
</dbReference>
<evidence type="ECO:0000313" key="16">
    <source>
        <dbReference type="Proteomes" id="UP000189810"/>
    </source>
</evidence>
<dbReference type="Gene3D" id="3.40.50.620">
    <property type="entry name" value="HUPs"/>
    <property type="match status" value="1"/>
</dbReference>
<dbReference type="InterPro" id="IPR014729">
    <property type="entry name" value="Rossmann-like_a/b/a_fold"/>
</dbReference>
<accession>A0A1M6SU26</accession>
<organism evidence="15 16">
    <name type="scientific">Thermocrinis minervae</name>
    <dbReference type="NCBI Taxonomy" id="381751"/>
    <lineage>
        <taxon>Bacteria</taxon>
        <taxon>Pseudomonadati</taxon>
        <taxon>Aquificota</taxon>
        <taxon>Aquificia</taxon>
        <taxon>Aquificales</taxon>
        <taxon>Aquificaceae</taxon>
        <taxon>Thermocrinis</taxon>
    </lineage>
</organism>
<dbReference type="InterPro" id="IPR006050">
    <property type="entry name" value="DNA_photolyase_N"/>
</dbReference>
<dbReference type="GO" id="GO:0003904">
    <property type="term" value="F:deoxyribodipyrimidine photo-lyase activity"/>
    <property type="evidence" value="ECO:0007669"/>
    <property type="project" value="UniProtKB-EC"/>
</dbReference>
<dbReference type="Proteomes" id="UP000189810">
    <property type="component" value="Chromosome I"/>
</dbReference>
<evidence type="ECO:0000256" key="5">
    <source>
        <dbReference type="ARBA" id="ARBA00014046"/>
    </source>
</evidence>
<name>A0A1M6SU26_9AQUI</name>
<dbReference type="Pfam" id="PF00875">
    <property type="entry name" value="DNA_photolyase"/>
    <property type="match status" value="1"/>
</dbReference>
<keyword evidence="9" id="KW-0238">DNA-binding</keyword>
<sequence length="463" mass="54535">MNTPRVQKERVFKIKDGAVGSGPVVYWMSRDQRAVDNWALIYAQDLALELKRPLVVVFCLVERFLEATIRQYAFMLKGLKEVKNTLKEKNVGFYLLVGNPEEEIPKFVEMNHVAILVTDFDPLRIKLAWKERVKERVKVPFYEVDAHNIIPCRYISDRCEPSAFTFRKKVKKYLDKFLVDFPNLEHHPFSGIVKAQEIEPDSALTFVKVDRRVGEVDWIKPGTSEGLRVLKEFIENKLEIYHLKRNDPNANVQSNLSPYLHFGQVSSQRVALEVLRSDKSQEAKESFLEELIVRKELSDNFCLYNKNYDSFEGFPQWAKESLNKHRKDIRKYVYSLEEFEEAKTHDKLWNACQMQMVRFGKMHGYLRMYWAKKILEWSESPEEALRIAIYLNDKYELDGRDPNGYTGIAWSIGGVHDRPFKEREIIGKLRYMSYEGCRKKFNVEEYIRKFLSDDIKLYGDKTG</sequence>
<keyword evidence="6" id="KW-0285">Flavoprotein</keyword>
<dbReference type="InterPro" id="IPR052219">
    <property type="entry name" value="Photolyase_Class-2"/>
</dbReference>
<keyword evidence="7" id="KW-0227">DNA damage</keyword>
<dbReference type="GO" id="GO:0000719">
    <property type="term" value="P:photoreactive repair"/>
    <property type="evidence" value="ECO:0007669"/>
    <property type="project" value="TreeGrafter"/>
</dbReference>
<comment type="similarity">
    <text evidence="3">Belongs to the DNA photolyase class-2 family.</text>
</comment>
<dbReference type="EC" id="4.1.99.3" evidence="4"/>
<dbReference type="FunFam" id="1.10.579.10:FF:000002">
    <property type="entry name" value="Deoxyribodipyrimidine photolyase"/>
    <property type="match status" value="1"/>
</dbReference>
<dbReference type="InterPro" id="IPR008148">
    <property type="entry name" value="DNA_photolyase_2"/>
</dbReference>
<evidence type="ECO:0000259" key="14">
    <source>
        <dbReference type="PROSITE" id="PS51645"/>
    </source>
</evidence>
<dbReference type="GO" id="GO:0009650">
    <property type="term" value="P:UV protection"/>
    <property type="evidence" value="ECO:0007669"/>
    <property type="project" value="UniProtKB-ARBA"/>
</dbReference>
<dbReference type="RefSeq" id="WP_079654270.1">
    <property type="nucleotide sequence ID" value="NZ_LT670846.1"/>
</dbReference>
<comment type="cofactor">
    <cofactor evidence="1">
        <name>(6R)-5,10-methylene-5,6,7,8-tetrahydrofolate</name>
        <dbReference type="ChEBI" id="CHEBI:15636"/>
    </cofactor>
</comment>
<gene>
    <name evidence="15" type="ORF">SAMN05444391_1164</name>
</gene>
<dbReference type="PANTHER" id="PTHR10211">
    <property type="entry name" value="DEOXYRIBODIPYRIMIDINE PHOTOLYASE"/>
    <property type="match status" value="1"/>
</dbReference>
<evidence type="ECO:0000256" key="12">
    <source>
        <dbReference type="ARBA" id="ARBA00031671"/>
    </source>
</evidence>
<dbReference type="Gene3D" id="1.25.40.80">
    <property type="match status" value="1"/>
</dbReference>
<dbReference type="STRING" id="381751.SAMN05444391_1164"/>
<proteinExistence type="inferred from homology"/>
<evidence type="ECO:0000313" key="15">
    <source>
        <dbReference type="EMBL" id="SHK48130.1"/>
    </source>
</evidence>
<dbReference type="EMBL" id="LT670846">
    <property type="protein sequence ID" value="SHK48130.1"/>
    <property type="molecule type" value="Genomic_DNA"/>
</dbReference>